<keyword evidence="9" id="KW-0804">Transcription</keyword>
<dbReference type="PROSITE" id="PS50157">
    <property type="entry name" value="ZINC_FINGER_C2H2_2"/>
    <property type="match status" value="5"/>
</dbReference>
<dbReference type="FunFam" id="3.30.160.60:FF:001954">
    <property type="entry name" value="Zinc finger protein 787"/>
    <property type="match status" value="1"/>
</dbReference>
<feature type="domain" description="C2H2-type" evidence="13">
    <location>
        <begin position="131"/>
        <end position="158"/>
    </location>
</feature>
<comment type="similarity">
    <text evidence="2">Belongs to the krueppel C2H2-type zinc-finger protein family.</text>
</comment>
<proteinExistence type="inferred from homology"/>
<feature type="domain" description="C2H2-type" evidence="13">
    <location>
        <begin position="187"/>
        <end position="214"/>
    </location>
</feature>
<feature type="compositionally biased region" description="Basic and acidic residues" evidence="12">
    <location>
        <begin position="435"/>
        <end position="450"/>
    </location>
</feature>
<evidence type="ECO:0000259" key="13">
    <source>
        <dbReference type="PROSITE" id="PS50157"/>
    </source>
</evidence>
<reference evidence="14" key="1">
    <citation type="submission" date="2023-09" db="UniProtKB">
        <authorList>
            <consortium name="Ensembl"/>
        </authorList>
    </citation>
    <scope>IDENTIFICATION</scope>
</reference>
<name>A0A8C0ZN48_CASCN</name>
<feature type="compositionally biased region" description="Gly residues" evidence="12">
    <location>
        <begin position="419"/>
        <end position="431"/>
    </location>
</feature>
<dbReference type="Ensembl" id="ENSCCNT00000007025.1">
    <property type="protein sequence ID" value="ENSCCNP00000005334.1"/>
    <property type="gene ID" value="ENSCCNG00000005680.1"/>
</dbReference>
<dbReference type="FunFam" id="3.30.160.60:FF:002431">
    <property type="entry name" value="Zinc finger protein 787"/>
    <property type="match status" value="1"/>
</dbReference>
<feature type="domain" description="C2H2-type" evidence="13">
    <location>
        <begin position="159"/>
        <end position="186"/>
    </location>
</feature>
<evidence type="ECO:0000256" key="12">
    <source>
        <dbReference type="SAM" id="MobiDB-lite"/>
    </source>
</evidence>
<evidence type="ECO:0000256" key="1">
    <source>
        <dbReference type="ARBA" id="ARBA00004123"/>
    </source>
</evidence>
<dbReference type="Pfam" id="PF13465">
    <property type="entry name" value="zf-H2C2_2"/>
    <property type="match status" value="1"/>
</dbReference>
<dbReference type="FunFam" id="3.30.160.60:FF:000180">
    <property type="entry name" value="Zinc finger protein 689"/>
    <property type="match status" value="1"/>
</dbReference>
<keyword evidence="5 11" id="KW-0863">Zinc-finger</keyword>
<evidence type="ECO:0000256" key="9">
    <source>
        <dbReference type="ARBA" id="ARBA00023163"/>
    </source>
</evidence>
<evidence type="ECO:0000256" key="10">
    <source>
        <dbReference type="ARBA" id="ARBA00023242"/>
    </source>
</evidence>
<keyword evidence="6" id="KW-0862">Zinc</keyword>
<dbReference type="GO" id="GO:0005634">
    <property type="term" value="C:nucleus"/>
    <property type="evidence" value="ECO:0007669"/>
    <property type="project" value="UniProtKB-SubCell"/>
</dbReference>
<keyword evidence="8" id="KW-0238">DNA-binding</keyword>
<evidence type="ECO:0000313" key="14">
    <source>
        <dbReference type="Ensembl" id="ENSCCNP00000005334.1"/>
    </source>
</evidence>
<feature type="compositionally biased region" description="Pro residues" evidence="12">
    <location>
        <begin position="76"/>
        <end position="102"/>
    </location>
</feature>
<evidence type="ECO:0000256" key="4">
    <source>
        <dbReference type="ARBA" id="ARBA00022737"/>
    </source>
</evidence>
<dbReference type="PANTHER" id="PTHR23226">
    <property type="entry name" value="ZINC FINGER AND SCAN DOMAIN-CONTAINING"/>
    <property type="match status" value="1"/>
</dbReference>
<dbReference type="PROSITE" id="PS00028">
    <property type="entry name" value="ZINC_FINGER_C2H2_1"/>
    <property type="match status" value="5"/>
</dbReference>
<dbReference type="SMART" id="SM00355">
    <property type="entry name" value="ZnF_C2H2"/>
    <property type="match status" value="5"/>
</dbReference>
<keyword evidence="10" id="KW-0539">Nucleus</keyword>
<dbReference type="AlphaFoldDB" id="A0A8C0ZN48"/>
<evidence type="ECO:0000256" key="3">
    <source>
        <dbReference type="ARBA" id="ARBA00022723"/>
    </source>
</evidence>
<accession>A0A8C0ZN48</accession>
<keyword evidence="3" id="KW-0479">Metal-binding</keyword>
<evidence type="ECO:0000256" key="8">
    <source>
        <dbReference type="ARBA" id="ARBA00023125"/>
    </source>
</evidence>
<dbReference type="Pfam" id="PF00096">
    <property type="entry name" value="zf-C2H2"/>
    <property type="match status" value="3"/>
</dbReference>
<dbReference type="GO" id="GO:0000978">
    <property type="term" value="F:RNA polymerase II cis-regulatory region sequence-specific DNA binding"/>
    <property type="evidence" value="ECO:0007669"/>
    <property type="project" value="TreeGrafter"/>
</dbReference>
<evidence type="ECO:0000256" key="7">
    <source>
        <dbReference type="ARBA" id="ARBA00023015"/>
    </source>
</evidence>
<dbReference type="PANTHER" id="PTHR23226:SF416">
    <property type="entry name" value="FI01424P"/>
    <property type="match status" value="1"/>
</dbReference>
<evidence type="ECO:0000256" key="11">
    <source>
        <dbReference type="PROSITE-ProRule" id="PRU00042"/>
    </source>
</evidence>
<evidence type="ECO:0000256" key="5">
    <source>
        <dbReference type="ARBA" id="ARBA00022771"/>
    </source>
</evidence>
<gene>
    <name evidence="14" type="primary">Znf787</name>
</gene>
<feature type="region of interest" description="Disordered" evidence="12">
    <location>
        <begin position="326"/>
        <end position="496"/>
    </location>
</feature>
<organism evidence="14">
    <name type="scientific">Castor canadensis</name>
    <name type="common">American beaver</name>
    <dbReference type="NCBI Taxonomy" id="51338"/>
    <lineage>
        <taxon>Eukaryota</taxon>
        <taxon>Metazoa</taxon>
        <taxon>Chordata</taxon>
        <taxon>Craniata</taxon>
        <taxon>Vertebrata</taxon>
        <taxon>Euteleostomi</taxon>
        <taxon>Mammalia</taxon>
        <taxon>Eutheria</taxon>
        <taxon>Euarchontoglires</taxon>
        <taxon>Glires</taxon>
        <taxon>Rodentia</taxon>
        <taxon>Castorimorpha</taxon>
        <taxon>Castoridae</taxon>
        <taxon>Castor</taxon>
    </lineage>
</organism>
<feature type="compositionally biased region" description="Low complexity" evidence="12">
    <location>
        <begin position="378"/>
        <end position="398"/>
    </location>
</feature>
<evidence type="ECO:0000256" key="6">
    <source>
        <dbReference type="ARBA" id="ARBA00022833"/>
    </source>
</evidence>
<dbReference type="FunFam" id="3.30.160.60:FF:002090">
    <property type="entry name" value="Zinc finger protein 473"/>
    <property type="match status" value="1"/>
</dbReference>
<keyword evidence="4" id="KW-0677">Repeat</keyword>
<dbReference type="InterPro" id="IPR013087">
    <property type="entry name" value="Znf_C2H2_type"/>
</dbReference>
<dbReference type="FunFam" id="3.30.160.60:FF:002586">
    <property type="entry name" value="Zinc finger protein 787"/>
    <property type="match status" value="1"/>
</dbReference>
<dbReference type="GO" id="GO:0000981">
    <property type="term" value="F:DNA-binding transcription factor activity, RNA polymerase II-specific"/>
    <property type="evidence" value="ECO:0007669"/>
    <property type="project" value="TreeGrafter"/>
</dbReference>
<dbReference type="GO" id="GO:0008270">
    <property type="term" value="F:zinc ion binding"/>
    <property type="evidence" value="ECO:0007669"/>
    <property type="project" value="UniProtKB-KW"/>
</dbReference>
<feature type="domain" description="C2H2-type" evidence="13">
    <location>
        <begin position="215"/>
        <end position="237"/>
    </location>
</feature>
<dbReference type="SUPFAM" id="SSF57667">
    <property type="entry name" value="beta-beta-alpha zinc fingers"/>
    <property type="match status" value="3"/>
</dbReference>
<protein>
    <recommendedName>
        <fullName evidence="13">C2H2-type domain-containing protein</fullName>
    </recommendedName>
</protein>
<feature type="compositionally biased region" description="Gly residues" evidence="12">
    <location>
        <begin position="15"/>
        <end position="25"/>
    </location>
</feature>
<feature type="domain" description="C2H2-type" evidence="13">
    <location>
        <begin position="103"/>
        <end position="130"/>
    </location>
</feature>
<dbReference type="Gene3D" id="3.30.160.60">
    <property type="entry name" value="Classic Zinc Finger"/>
    <property type="match status" value="5"/>
</dbReference>
<feature type="compositionally biased region" description="Pro residues" evidence="12">
    <location>
        <begin position="477"/>
        <end position="491"/>
    </location>
</feature>
<comment type="subcellular location">
    <subcellularLocation>
        <location evidence="1">Nucleus</location>
    </subcellularLocation>
</comment>
<sequence>MDRGLSQCLACAGHQGQGEEQGLGGGRKETRQARDPDMELREEAWSPGPLDSEDQQMASHENPVDILIMDDDDVPSWPPTKLSPPQSAPPAGPPPRPRPPAPYICNECGKSFSHWSKLTRHQRTHTGERPNACSDCGKTFSQSSHLVQHRRIHTGEKPYACSECGKRFSWSSNLMQHQRIHTGEKPYTCPDCGRSFTQSKSLAKHRRSHSGLKPFVCPRCGRGFSQPKSLARHLRLHPELSGPGVAAKVLAASVRRAKAPEEAAAADGEIAIPVGDGEGIIVVARRVTAPRRRGHCRRWGAAGGAPVHGAPRRPSRTCAWNAGRASGMQPGCWPTSGRSTGTGWGRRAARSQRTSAWSAAKASCRAPRSGDTRRSTRWARPPSAAAADRASIGQAGRRTTTRTTRRLVGGAPSAAVGRPGRGGDARGGGAPRAGRGRERDPETPGERTEGRALAAPERTRGPVGLGPLLQPARHAAPPAPPQPHPSAPPAHPAGLRAGELMDDRRTVGMPALRSPGGLRCWRNGEARPFALRASQRGKG</sequence>
<evidence type="ECO:0000256" key="2">
    <source>
        <dbReference type="ARBA" id="ARBA00006991"/>
    </source>
</evidence>
<feature type="region of interest" description="Disordered" evidence="12">
    <location>
        <begin position="1"/>
        <end position="102"/>
    </location>
</feature>
<dbReference type="InterPro" id="IPR036236">
    <property type="entry name" value="Znf_C2H2_sf"/>
</dbReference>
<feature type="compositionally biased region" description="Basic and acidic residues" evidence="12">
    <location>
        <begin position="26"/>
        <end position="44"/>
    </location>
</feature>
<keyword evidence="7" id="KW-0805">Transcription regulation</keyword>